<dbReference type="InterPro" id="IPR003594">
    <property type="entry name" value="HATPase_dom"/>
</dbReference>
<dbReference type="InterPro" id="IPR011006">
    <property type="entry name" value="CheY-like_superfamily"/>
</dbReference>
<dbReference type="Proteomes" id="UP000654482">
    <property type="component" value="Unassembled WGS sequence"/>
</dbReference>
<evidence type="ECO:0000256" key="9">
    <source>
        <dbReference type="ARBA" id="ARBA00022741"/>
    </source>
</evidence>
<dbReference type="SUPFAM" id="SSF55874">
    <property type="entry name" value="ATPase domain of HSP90 chaperone/DNA topoisomerase II/histidine kinase"/>
    <property type="match status" value="1"/>
</dbReference>
<dbReference type="InterPro" id="IPR004358">
    <property type="entry name" value="Sig_transdc_His_kin-like_C"/>
</dbReference>
<dbReference type="InterPro" id="IPR035965">
    <property type="entry name" value="PAS-like_dom_sf"/>
</dbReference>
<dbReference type="GO" id="GO:0000155">
    <property type="term" value="F:phosphorelay sensor kinase activity"/>
    <property type="evidence" value="ECO:0007669"/>
    <property type="project" value="InterPro"/>
</dbReference>
<dbReference type="PRINTS" id="PR00344">
    <property type="entry name" value="BCTRLSENSOR"/>
</dbReference>
<dbReference type="InterPro" id="IPR029151">
    <property type="entry name" value="Sensor-like_sf"/>
</dbReference>
<evidence type="ECO:0000256" key="1">
    <source>
        <dbReference type="ARBA" id="ARBA00000085"/>
    </source>
</evidence>
<dbReference type="EMBL" id="JADEWZ010000010">
    <property type="protein sequence ID" value="MBE9115951.1"/>
    <property type="molecule type" value="Genomic_DNA"/>
</dbReference>
<dbReference type="InterPro" id="IPR003660">
    <property type="entry name" value="HAMP_dom"/>
</dbReference>
<dbReference type="SUPFAM" id="SSF103190">
    <property type="entry name" value="Sensory domain-like"/>
    <property type="match status" value="1"/>
</dbReference>
<dbReference type="SMART" id="SM00448">
    <property type="entry name" value="REC"/>
    <property type="match status" value="1"/>
</dbReference>
<dbReference type="PROSITE" id="PS50110">
    <property type="entry name" value="RESPONSE_REGULATORY"/>
    <property type="match status" value="2"/>
</dbReference>
<comment type="caution">
    <text evidence="16">Lacks conserved residue(s) required for the propagation of feature annotation.</text>
</comment>
<reference evidence="22" key="1">
    <citation type="submission" date="2020-10" db="EMBL/GenBank/DDBJ databases">
        <authorList>
            <person name="Castelo-Branco R."/>
            <person name="Eusebio N."/>
            <person name="Adriana R."/>
            <person name="Vieira A."/>
            <person name="Brugerolle De Fraissinette N."/>
            <person name="Rezende De Castro R."/>
            <person name="Schneider M.P."/>
            <person name="Vasconcelos V."/>
            <person name="Leao P.N."/>
        </authorList>
    </citation>
    <scope>NUCLEOTIDE SEQUENCE</scope>
    <source>
        <strain evidence="22">LEGE 07157</strain>
    </source>
</reference>
<comment type="catalytic activity">
    <reaction evidence="1">
        <text>ATP + protein L-histidine = ADP + protein N-phospho-L-histidine.</text>
        <dbReference type="EC" id="2.7.13.3"/>
    </reaction>
</comment>
<evidence type="ECO:0000256" key="7">
    <source>
        <dbReference type="ARBA" id="ARBA00022679"/>
    </source>
</evidence>
<name>A0A8J7DVP5_9CYAN</name>
<dbReference type="GO" id="GO:0006355">
    <property type="term" value="P:regulation of DNA-templated transcription"/>
    <property type="evidence" value="ECO:0007669"/>
    <property type="project" value="InterPro"/>
</dbReference>
<keyword evidence="12 17" id="KW-1133">Transmembrane helix</keyword>
<dbReference type="SUPFAM" id="SSF158472">
    <property type="entry name" value="HAMP domain-like"/>
    <property type="match status" value="1"/>
</dbReference>
<dbReference type="NCBIfam" id="TIGR00229">
    <property type="entry name" value="sensory_box"/>
    <property type="match status" value="1"/>
</dbReference>
<organism evidence="22 23">
    <name type="scientific">Lusitaniella coriacea LEGE 07157</name>
    <dbReference type="NCBI Taxonomy" id="945747"/>
    <lineage>
        <taxon>Bacteria</taxon>
        <taxon>Bacillati</taxon>
        <taxon>Cyanobacteriota</taxon>
        <taxon>Cyanophyceae</taxon>
        <taxon>Spirulinales</taxon>
        <taxon>Lusitaniellaceae</taxon>
        <taxon>Lusitaniella</taxon>
    </lineage>
</organism>
<evidence type="ECO:0000256" key="17">
    <source>
        <dbReference type="SAM" id="Phobius"/>
    </source>
</evidence>
<evidence type="ECO:0000256" key="15">
    <source>
        <dbReference type="ARBA" id="ARBA00074306"/>
    </source>
</evidence>
<evidence type="ECO:0000256" key="11">
    <source>
        <dbReference type="ARBA" id="ARBA00022840"/>
    </source>
</evidence>
<keyword evidence="14 17" id="KW-0472">Membrane</keyword>
<evidence type="ECO:0000256" key="6">
    <source>
        <dbReference type="ARBA" id="ARBA00022553"/>
    </source>
</evidence>
<evidence type="ECO:0000256" key="4">
    <source>
        <dbReference type="ARBA" id="ARBA00012438"/>
    </source>
</evidence>
<keyword evidence="5" id="KW-1003">Cell membrane</keyword>
<dbReference type="Gene3D" id="3.30.565.10">
    <property type="entry name" value="Histidine kinase-like ATPase, C-terminal domain"/>
    <property type="match status" value="1"/>
</dbReference>
<evidence type="ECO:0000256" key="14">
    <source>
        <dbReference type="ARBA" id="ARBA00023136"/>
    </source>
</evidence>
<dbReference type="InterPro" id="IPR033463">
    <property type="entry name" value="sCache_3"/>
</dbReference>
<evidence type="ECO:0000313" key="22">
    <source>
        <dbReference type="EMBL" id="MBE9115951.1"/>
    </source>
</evidence>
<evidence type="ECO:0000259" key="21">
    <source>
        <dbReference type="PROSITE" id="PS50885"/>
    </source>
</evidence>
<keyword evidence="7" id="KW-0808">Transferase</keyword>
<dbReference type="SMART" id="SM00387">
    <property type="entry name" value="HATPase_c"/>
    <property type="match status" value="1"/>
</dbReference>
<feature type="domain" description="HAMP" evidence="21">
    <location>
        <begin position="188"/>
        <end position="240"/>
    </location>
</feature>
<dbReference type="EC" id="2.7.13.3" evidence="4"/>
<dbReference type="PANTHER" id="PTHR43047:SF72">
    <property type="entry name" value="OSMOSENSING HISTIDINE PROTEIN KINASE SLN1"/>
    <property type="match status" value="1"/>
</dbReference>
<feature type="domain" description="Response regulatory" evidence="19">
    <location>
        <begin position="771"/>
        <end position="858"/>
    </location>
</feature>
<dbReference type="Gene3D" id="1.10.287.130">
    <property type="match status" value="1"/>
</dbReference>
<dbReference type="RefSeq" id="WP_194029041.1">
    <property type="nucleotide sequence ID" value="NZ_JADEWZ010000010.1"/>
</dbReference>
<dbReference type="CDD" id="cd00130">
    <property type="entry name" value="PAS"/>
    <property type="match status" value="1"/>
</dbReference>
<feature type="domain" description="Histidine kinase" evidence="18">
    <location>
        <begin position="385"/>
        <end position="617"/>
    </location>
</feature>
<dbReference type="Pfam" id="PF00989">
    <property type="entry name" value="PAS"/>
    <property type="match status" value="1"/>
</dbReference>
<proteinExistence type="inferred from homology"/>
<dbReference type="SMART" id="SM00304">
    <property type="entry name" value="HAMP"/>
    <property type="match status" value="1"/>
</dbReference>
<dbReference type="InterPro" id="IPR036097">
    <property type="entry name" value="HisK_dim/P_sf"/>
</dbReference>
<dbReference type="InterPro" id="IPR001789">
    <property type="entry name" value="Sig_transdc_resp-reg_receiver"/>
</dbReference>
<dbReference type="CDD" id="cd00082">
    <property type="entry name" value="HisKA"/>
    <property type="match status" value="1"/>
</dbReference>
<dbReference type="CDD" id="cd16922">
    <property type="entry name" value="HATPase_EvgS-ArcB-TorS-like"/>
    <property type="match status" value="1"/>
</dbReference>
<dbReference type="Pfam" id="PF00672">
    <property type="entry name" value="HAMP"/>
    <property type="match status" value="1"/>
</dbReference>
<dbReference type="PROSITE" id="PS50112">
    <property type="entry name" value="PAS"/>
    <property type="match status" value="1"/>
</dbReference>
<evidence type="ECO:0000313" key="23">
    <source>
        <dbReference type="Proteomes" id="UP000654482"/>
    </source>
</evidence>
<dbReference type="Gene3D" id="3.30.450.20">
    <property type="entry name" value="PAS domain"/>
    <property type="match status" value="1"/>
</dbReference>
<keyword evidence="13" id="KW-0902">Two-component regulatory system</keyword>
<sequence length="858" mass="95100">MKTSKLLQKTLLGEILLFAIIATSTSIVSGLNLKNHMTEEFESKGKAIVNSIANSSVEVLFNRDASTLQSTIDQFLDIKGIGYIFVIDDRGEIIAHTFVPTIPPELLEHINKGHHQHTENRIDEIELLNRGEFIDISSPILAGVAGYVHVGMEKSAVAAHVTEATLQQLALVLAIFLLAVAIAYIRVSQISKPLNQLTEYAQRLKARDFSTSVKIQSRDEIGLLAQTLQSMSEELSHSFDNLEQAVSDATTELLVSNSYLRAILKNLADGLLVTDPQGHITQFNPALAEMFDLGKQDIRGQLCSEIFCRELAELATQTQQQSKDVLTAEVALTKNRVGKAVATAIEQELTMSGENDTEQMSSAILIRDITVEKEIDRMKTDFLSTVSHELRTPLTSVLGFTKLIKKKLEDTLFPNIDTGNKKQQRAVKQVSNNLNIIVAEGERLTTLINDVLDIAKMEAGKVDWKSEPIVIEELVNRSLAATSVLFQQKGLEPIIEIEPELPEIMGDKDRLIQVLVNLLSNAVKFTNEGSVTCRVGRNPESLTISVVDGGIGIAPEDCSQVFEKFKQVGDTLTDKPQGTGLGLPICKQIIEHHGGTIWVESTLGEGSTFSFSLPLSEIAEVPTINLDTLLTQLNHHVRPAALTDELQKKCILVVDDDAHIRELLRQELEAQGYQIREAKDGLEAIQQVKALQPDLIIMDVMMPQMSGFDAVAVLKNDPQTMEIPIVILSIMEDKERGYRLGVDRYLQKPIDAEMLLQEISLLLSQGKSRRKVLLVDEDASAVRMLAQVLQERGYNVVEVLDSKELWVKAFSVQPDLIIANANLWQQSESVKTLRFEKGMENVLFILLADEHNDESDCS</sequence>
<keyword evidence="9" id="KW-0547">Nucleotide-binding</keyword>
<dbReference type="GO" id="GO:0005524">
    <property type="term" value="F:ATP binding"/>
    <property type="evidence" value="ECO:0007669"/>
    <property type="project" value="UniProtKB-KW"/>
</dbReference>
<keyword evidence="23" id="KW-1185">Reference proteome</keyword>
<dbReference type="InterPro" id="IPR000014">
    <property type="entry name" value="PAS"/>
</dbReference>
<dbReference type="PANTHER" id="PTHR43047">
    <property type="entry name" value="TWO-COMPONENT HISTIDINE PROTEIN KINASE"/>
    <property type="match status" value="1"/>
</dbReference>
<evidence type="ECO:0000256" key="12">
    <source>
        <dbReference type="ARBA" id="ARBA00022989"/>
    </source>
</evidence>
<feature type="domain" description="PAS" evidence="20">
    <location>
        <begin position="256"/>
        <end position="301"/>
    </location>
</feature>
<comment type="subcellular location">
    <subcellularLocation>
        <location evidence="2">Cell membrane</location>
        <topology evidence="2">Multi-pass membrane protein</topology>
    </subcellularLocation>
</comment>
<dbReference type="PROSITE" id="PS50109">
    <property type="entry name" value="HIS_KIN"/>
    <property type="match status" value="1"/>
</dbReference>
<feature type="modified residue" description="4-aspartylphosphate" evidence="16">
    <location>
        <position position="699"/>
    </location>
</feature>
<feature type="domain" description="Response regulatory" evidence="19">
    <location>
        <begin position="650"/>
        <end position="763"/>
    </location>
</feature>
<evidence type="ECO:0000256" key="5">
    <source>
        <dbReference type="ARBA" id="ARBA00022475"/>
    </source>
</evidence>
<dbReference type="FunFam" id="3.30.565.10:FF:000010">
    <property type="entry name" value="Sensor histidine kinase RcsC"/>
    <property type="match status" value="1"/>
</dbReference>
<feature type="transmembrane region" description="Helical" evidence="17">
    <location>
        <begin position="15"/>
        <end position="33"/>
    </location>
</feature>
<evidence type="ECO:0000259" key="19">
    <source>
        <dbReference type="PROSITE" id="PS50110"/>
    </source>
</evidence>
<comment type="caution">
    <text evidence="22">The sequence shown here is derived from an EMBL/GenBank/DDBJ whole genome shotgun (WGS) entry which is preliminary data.</text>
</comment>
<dbReference type="SUPFAM" id="SSF55785">
    <property type="entry name" value="PYP-like sensor domain (PAS domain)"/>
    <property type="match status" value="1"/>
</dbReference>
<dbReference type="Gene3D" id="3.40.50.2300">
    <property type="match status" value="2"/>
</dbReference>
<dbReference type="InterPro" id="IPR003661">
    <property type="entry name" value="HisK_dim/P_dom"/>
</dbReference>
<dbReference type="Gene3D" id="6.10.340.10">
    <property type="match status" value="1"/>
</dbReference>
<dbReference type="SMART" id="SM00091">
    <property type="entry name" value="PAS"/>
    <property type="match status" value="1"/>
</dbReference>
<dbReference type="SUPFAM" id="SSF47384">
    <property type="entry name" value="Homodimeric domain of signal transducing histidine kinase"/>
    <property type="match status" value="1"/>
</dbReference>
<protein>
    <recommendedName>
        <fullName evidence="15">Circadian input-output histidine kinase CikA</fullName>
        <ecNumber evidence="4">2.7.13.3</ecNumber>
    </recommendedName>
</protein>
<dbReference type="SMART" id="SM00388">
    <property type="entry name" value="HisKA"/>
    <property type="match status" value="1"/>
</dbReference>
<evidence type="ECO:0000256" key="10">
    <source>
        <dbReference type="ARBA" id="ARBA00022777"/>
    </source>
</evidence>
<evidence type="ECO:0000256" key="8">
    <source>
        <dbReference type="ARBA" id="ARBA00022692"/>
    </source>
</evidence>
<dbReference type="Pfam" id="PF00072">
    <property type="entry name" value="Response_reg"/>
    <property type="match status" value="1"/>
</dbReference>
<dbReference type="InterPro" id="IPR036890">
    <property type="entry name" value="HATPase_C_sf"/>
</dbReference>
<dbReference type="InterPro" id="IPR005467">
    <property type="entry name" value="His_kinase_dom"/>
</dbReference>
<gene>
    <name evidence="22" type="ORF">IQ249_08605</name>
</gene>
<dbReference type="InterPro" id="IPR013767">
    <property type="entry name" value="PAS_fold"/>
</dbReference>
<dbReference type="CDD" id="cd06225">
    <property type="entry name" value="HAMP"/>
    <property type="match status" value="1"/>
</dbReference>
<accession>A0A8J7DVP5</accession>
<dbReference type="PROSITE" id="PS50885">
    <property type="entry name" value="HAMP"/>
    <property type="match status" value="1"/>
</dbReference>
<evidence type="ECO:0000256" key="3">
    <source>
        <dbReference type="ARBA" id="ARBA00006402"/>
    </source>
</evidence>
<dbReference type="GO" id="GO:0005886">
    <property type="term" value="C:plasma membrane"/>
    <property type="evidence" value="ECO:0007669"/>
    <property type="project" value="UniProtKB-SubCell"/>
</dbReference>
<evidence type="ECO:0000259" key="20">
    <source>
        <dbReference type="PROSITE" id="PS50112"/>
    </source>
</evidence>
<evidence type="ECO:0000256" key="2">
    <source>
        <dbReference type="ARBA" id="ARBA00004651"/>
    </source>
</evidence>
<keyword evidence="11" id="KW-0067">ATP-binding</keyword>
<keyword evidence="8 17" id="KW-0812">Transmembrane</keyword>
<keyword evidence="10" id="KW-0418">Kinase</keyword>
<dbReference type="Pfam" id="PF17203">
    <property type="entry name" value="sCache_3_2"/>
    <property type="match status" value="1"/>
</dbReference>
<dbReference type="Pfam" id="PF02518">
    <property type="entry name" value="HATPase_c"/>
    <property type="match status" value="1"/>
</dbReference>
<feature type="transmembrane region" description="Helical" evidence="17">
    <location>
        <begin position="169"/>
        <end position="187"/>
    </location>
</feature>
<evidence type="ECO:0000256" key="16">
    <source>
        <dbReference type="PROSITE-ProRule" id="PRU00169"/>
    </source>
</evidence>
<dbReference type="AlphaFoldDB" id="A0A8J7DVP5"/>
<dbReference type="GO" id="GO:0009927">
    <property type="term" value="F:histidine phosphotransfer kinase activity"/>
    <property type="evidence" value="ECO:0007669"/>
    <property type="project" value="TreeGrafter"/>
</dbReference>
<comment type="similarity">
    <text evidence="3">In the N-terminal section; belongs to the phytochrome family.</text>
</comment>
<dbReference type="Pfam" id="PF00512">
    <property type="entry name" value="HisKA"/>
    <property type="match status" value="1"/>
</dbReference>
<dbReference type="SUPFAM" id="SSF52172">
    <property type="entry name" value="CheY-like"/>
    <property type="match status" value="2"/>
</dbReference>
<evidence type="ECO:0000259" key="18">
    <source>
        <dbReference type="PROSITE" id="PS50109"/>
    </source>
</evidence>
<keyword evidence="6 16" id="KW-0597">Phosphoprotein</keyword>
<evidence type="ECO:0000256" key="13">
    <source>
        <dbReference type="ARBA" id="ARBA00023012"/>
    </source>
</evidence>